<comment type="caution">
    <text evidence="1">The sequence shown here is derived from an EMBL/GenBank/DDBJ whole genome shotgun (WGS) entry which is preliminary data.</text>
</comment>
<dbReference type="RefSeq" id="WP_344772794.1">
    <property type="nucleotide sequence ID" value="NZ_BAABAH010000002.1"/>
</dbReference>
<dbReference type="Proteomes" id="UP001501821">
    <property type="component" value="Unassembled WGS sequence"/>
</dbReference>
<protein>
    <submittedName>
        <fullName evidence="1">Uncharacterized protein</fullName>
    </submittedName>
</protein>
<evidence type="ECO:0000313" key="1">
    <source>
        <dbReference type="EMBL" id="GAA3808661.1"/>
    </source>
</evidence>
<proteinExistence type="predicted"/>
<accession>A0ABP7I124</accession>
<reference evidence="2" key="1">
    <citation type="journal article" date="2019" name="Int. J. Syst. Evol. Microbiol.">
        <title>The Global Catalogue of Microorganisms (GCM) 10K type strain sequencing project: providing services to taxonomists for standard genome sequencing and annotation.</title>
        <authorList>
            <consortium name="The Broad Institute Genomics Platform"/>
            <consortium name="The Broad Institute Genome Sequencing Center for Infectious Disease"/>
            <person name="Wu L."/>
            <person name="Ma J."/>
        </authorList>
    </citation>
    <scope>NUCLEOTIDE SEQUENCE [LARGE SCALE GENOMIC DNA]</scope>
    <source>
        <strain evidence="2">JCM 16953</strain>
    </source>
</reference>
<gene>
    <name evidence="1" type="ORF">GCM10022242_09390</name>
</gene>
<sequence>MSAVRRVGVAVAAAVLAVGPAGCSSDEPPGTAVPALSDRLDKVDAAIEAGDYDRAREAVHQLVADTAHAEVDGDISSDQADRILESAKSVLAAMPEGGS</sequence>
<evidence type="ECO:0000313" key="2">
    <source>
        <dbReference type="Proteomes" id="UP001501821"/>
    </source>
</evidence>
<organism evidence="1 2">
    <name type="scientific">Nocardioides panacisoli</name>
    <dbReference type="NCBI Taxonomy" id="627624"/>
    <lineage>
        <taxon>Bacteria</taxon>
        <taxon>Bacillati</taxon>
        <taxon>Actinomycetota</taxon>
        <taxon>Actinomycetes</taxon>
        <taxon>Propionibacteriales</taxon>
        <taxon>Nocardioidaceae</taxon>
        <taxon>Nocardioides</taxon>
    </lineage>
</organism>
<keyword evidence="2" id="KW-1185">Reference proteome</keyword>
<dbReference type="EMBL" id="BAABAH010000002">
    <property type="protein sequence ID" value="GAA3808661.1"/>
    <property type="molecule type" value="Genomic_DNA"/>
</dbReference>
<name>A0ABP7I124_9ACTN</name>